<evidence type="ECO:0000313" key="3">
    <source>
        <dbReference type="Proteomes" id="UP001383192"/>
    </source>
</evidence>
<sequence>MEEAVISGPSEDRSIVKDIGQSGEEFWDDVISDDDIDLICGVYFVDVDRNNRNSSQLARKSWWPQPQAWSTSGLNTGYWSMAAERWFQNHEAKIKEGTAQPYTNAEWKKQLKFTKEALDINKKGDLIIDSLCNKLPEEPQTDADLQCILKEGSITAHLLQSTSRRKRQSYLSADSVNHYSLSSNPPAPLVSPRDKPHTKSKLKDSDTFNSSNLKQLKPWCGSLTLHFKDQPDIFCDSPAKIQFALSFLCGNAAKWFQHDILGHCLGNQPLWMGSWSVFLEELIDNFGPQNIPEECEENLCTLKMGEFDRIGTYNLKFQDTISELNWGENAYTFQYYCGLPD</sequence>
<organism evidence="2 3">
    <name type="scientific">Paramarasmius palmivorus</name>
    <dbReference type="NCBI Taxonomy" id="297713"/>
    <lineage>
        <taxon>Eukaryota</taxon>
        <taxon>Fungi</taxon>
        <taxon>Dikarya</taxon>
        <taxon>Basidiomycota</taxon>
        <taxon>Agaricomycotina</taxon>
        <taxon>Agaricomycetes</taxon>
        <taxon>Agaricomycetidae</taxon>
        <taxon>Agaricales</taxon>
        <taxon>Marasmiineae</taxon>
        <taxon>Marasmiaceae</taxon>
        <taxon>Paramarasmius</taxon>
    </lineage>
</organism>
<feature type="region of interest" description="Disordered" evidence="1">
    <location>
        <begin position="177"/>
        <end position="209"/>
    </location>
</feature>
<name>A0AAW0BHV4_9AGAR</name>
<gene>
    <name evidence="2" type="ORF">VNI00_016040</name>
</gene>
<keyword evidence="3" id="KW-1185">Reference proteome</keyword>
<comment type="caution">
    <text evidence="2">The sequence shown here is derived from an EMBL/GenBank/DDBJ whole genome shotgun (WGS) entry which is preliminary data.</text>
</comment>
<evidence type="ECO:0000313" key="2">
    <source>
        <dbReference type="EMBL" id="KAK7025403.1"/>
    </source>
</evidence>
<protein>
    <recommendedName>
        <fullName evidence="4">Retrotransposon gag domain-containing protein</fullName>
    </recommendedName>
</protein>
<evidence type="ECO:0000256" key="1">
    <source>
        <dbReference type="SAM" id="MobiDB-lite"/>
    </source>
</evidence>
<dbReference type="EMBL" id="JAYKXP010000115">
    <property type="protein sequence ID" value="KAK7025403.1"/>
    <property type="molecule type" value="Genomic_DNA"/>
</dbReference>
<proteinExistence type="predicted"/>
<evidence type="ECO:0008006" key="4">
    <source>
        <dbReference type="Google" id="ProtNLM"/>
    </source>
</evidence>
<reference evidence="2 3" key="1">
    <citation type="submission" date="2024-01" db="EMBL/GenBank/DDBJ databases">
        <title>A draft genome for a cacao thread blight-causing isolate of Paramarasmius palmivorus.</title>
        <authorList>
            <person name="Baruah I.K."/>
            <person name="Bukari Y."/>
            <person name="Amoako-Attah I."/>
            <person name="Meinhardt L.W."/>
            <person name="Bailey B.A."/>
            <person name="Cohen S.P."/>
        </authorList>
    </citation>
    <scope>NUCLEOTIDE SEQUENCE [LARGE SCALE GENOMIC DNA]</scope>
    <source>
        <strain evidence="2 3">GH-12</strain>
    </source>
</reference>
<dbReference type="AlphaFoldDB" id="A0AAW0BHV4"/>
<dbReference type="Proteomes" id="UP001383192">
    <property type="component" value="Unassembled WGS sequence"/>
</dbReference>
<feature type="compositionally biased region" description="Basic and acidic residues" evidence="1">
    <location>
        <begin position="192"/>
        <end position="206"/>
    </location>
</feature>
<accession>A0AAW0BHV4</accession>